<dbReference type="AlphaFoldDB" id="X0VRN6"/>
<organism evidence="3">
    <name type="scientific">marine sediment metagenome</name>
    <dbReference type="NCBI Taxonomy" id="412755"/>
    <lineage>
        <taxon>unclassified sequences</taxon>
        <taxon>metagenomes</taxon>
        <taxon>ecological metagenomes</taxon>
    </lineage>
</organism>
<reference evidence="3" key="1">
    <citation type="journal article" date="2014" name="Front. Microbiol.">
        <title>High frequency of phylogenetically diverse reductive dehalogenase-homologous genes in deep subseafloor sedimentary metagenomes.</title>
        <authorList>
            <person name="Kawai M."/>
            <person name="Futagami T."/>
            <person name="Toyoda A."/>
            <person name="Takaki Y."/>
            <person name="Nishi S."/>
            <person name="Hori S."/>
            <person name="Arai W."/>
            <person name="Tsubouchi T."/>
            <person name="Morono Y."/>
            <person name="Uchiyama I."/>
            <person name="Ito T."/>
            <person name="Fujiyama A."/>
            <person name="Inagaki F."/>
            <person name="Takami H."/>
        </authorList>
    </citation>
    <scope>NUCLEOTIDE SEQUENCE</scope>
    <source>
        <strain evidence="3">Expedition CK06-06</strain>
    </source>
</reference>
<dbReference type="Pfam" id="PF03808">
    <property type="entry name" value="Glyco_tran_WecG"/>
    <property type="match status" value="1"/>
</dbReference>
<dbReference type="CDD" id="cd06533">
    <property type="entry name" value="Glyco_transf_WecG_TagA"/>
    <property type="match status" value="1"/>
</dbReference>
<comment type="caution">
    <text evidence="3">The sequence shown here is derived from an EMBL/GenBank/DDBJ whole genome shotgun (WGS) entry which is preliminary data.</text>
</comment>
<dbReference type="InterPro" id="IPR004629">
    <property type="entry name" value="WecG_TagA_CpsF"/>
</dbReference>
<evidence type="ECO:0000256" key="1">
    <source>
        <dbReference type="ARBA" id="ARBA00022676"/>
    </source>
</evidence>
<dbReference type="PANTHER" id="PTHR34136">
    <property type="match status" value="1"/>
</dbReference>
<proteinExistence type="predicted"/>
<evidence type="ECO:0000256" key="2">
    <source>
        <dbReference type="ARBA" id="ARBA00022679"/>
    </source>
</evidence>
<keyword evidence="1" id="KW-0328">Glycosyltransferase</keyword>
<dbReference type="PANTHER" id="PTHR34136:SF1">
    <property type="entry name" value="UDP-N-ACETYL-D-MANNOSAMINURONIC ACID TRANSFERASE"/>
    <property type="match status" value="1"/>
</dbReference>
<sequence>MFEVCKMSVERGYTHFFYGGDFGVADELKERMSSKLPGIKIVGTYTPPFRPLNCEEERDLIDKVSRLKPDIFWVGISTPKQERFMYEYLHKLNTKVMIGVGAAFDFHCNRVPTAPKFMIKYGFEWCYRLYQNPRRLWKRYLFNNPRFIFKIIRQLINDKF</sequence>
<dbReference type="EMBL" id="BARS01036401">
    <property type="protein sequence ID" value="GAG15118.1"/>
    <property type="molecule type" value="Genomic_DNA"/>
</dbReference>
<accession>X0VRN6</accession>
<dbReference type="NCBIfam" id="TIGR00696">
    <property type="entry name" value="wecG_tagA_cpsF"/>
    <property type="match status" value="1"/>
</dbReference>
<name>X0VRN6_9ZZZZ</name>
<keyword evidence="2" id="KW-0808">Transferase</keyword>
<evidence type="ECO:0000313" key="3">
    <source>
        <dbReference type="EMBL" id="GAG15118.1"/>
    </source>
</evidence>
<protein>
    <submittedName>
        <fullName evidence="3">Uncharacterized protein</fullName>
    </submittedName>
</protein>
<dbReference type="GO" id="GO:0016758">
    <property type="term" value="F:hexosyltransferase activity"/>
    <property type="evidence" value="ECO:0007669"/>
    <property type="project" value="TreeGrafter"/>
</dbReference>
<gene>
    <name evidence="3" type="ORF">S01H1_55964</name>
</gene>